<evidence type="ECO:0000313" key="7">
    <source>
        <dbReference type="EMBL" id="MDC9595406.1"/>
    </source>
</evidence>
<feature type="domain" description="Carrier" evidence="6">
    <location>
        <begin position="1996"/>
        <end position="2070"/>
    </location>
</feature>
<evidence type="ECO:0000256" key="2">
    <source>
        <dbReference type="ARBA" id="ARBA00022450"/>
    </source>
</evidence>
<evidence type="ECO:0000256" key="5">
    <source>
        <dbReference type="SAM" id="MobiDB-lite"/>
    </source>
</evidence>
<dbReference type="PANTHER" id="PTHR45527:SF10">
    <property type="entry name" value="PYOCHELIN SYNTHASE PCHF"/>
    <property type="match status" value="1"/>
</dbReference>
<dbReference type="SUPFAM" id="SSF56801">
    <property type="entry name" value="Acetyl-CoA synthetase-like"/>
    <property type="match status" value="1"/>
</dbReference>
<dbReference type="InterPro" id="IPR006162">
    <property type="entry name" value="Ppantetheine_attach_site"/>
</dbReference>
<comment type="cofactor">
    <cofactor evidence="1">
        <name>pantetheine 4'-phosphate</name>
        <dbReference type="ChEBI" id="CHEBI:47942"/>
    </cofactor>
</comment>
<keyword evidence="8" id="KW-1185">Reference proteome</keyword>
<evidence type="ECO:0000256" key="1">
    <source>
        <dbReference type="ARBA" id="ARBA00001957"/>
    </source>
</evidence>
<dbReference type="SUPFAM" id="SSF53335">
    <property type="entry name" value="S-adenosyl-L-methionine-dependent methyltransferases"/>
    <property type="match status" value="1"/>
</dbReference>
<dbReference type="EMBL" id="JAQRFN010000001">
    <property type="protein sequence ID" value="MDC9595406.1"/>
    <property type="molecule type" value="Genomic_DNA"/>
</dbReference>
<protein>
    <submittedName>
        <fullName evidence="7">Amino acid adenylation domain-containing protein</fullName>
    </submittedName>
</protein>
<keyword evidence="2" id="KW-0596">Phosphopantetheine</keyword>
<dbReference type="Gene3D" id="3.30.300.30">
    <property type="match status" value="2"/>
</dbReference>
<keyword evidence="4" id="KW-0436">Ligase</keyword>
<dbReference type="SUPFAM" id="SSF47336">
    <property type="entry name" value="ACP-like"/>
    <property type="match status" value="3"/>
</dbReference>
<dbReference type="Gene3D" id="3.40.50.12780">
    <property type="entry name" value="N-terminal domain of ligase-like"/>
    <property type="match status" value="1"/>
</dbReference>
<dbReference type="InterPro" id="IPR020845">
    <property type="entry name" value="AMP-binding_CS"/>
</dbReference>
<dbReference type="Proteomes" id="UP001220225">
    <property type="component" value="Unassembled WGS sequence"/>
</dbReference>
<reference evidence="7 8" key="1">
    <citation type="submission" date="2023-02" db="EMBL/GenBank/DDBJ databases">
        <title>Entomopathogenic bacteria.</title>
        <authorList>
            <person name="Machado R.A."/>
        </authorList>
    </citation>
    <scope>NUCLEOTIDE SEQUENCE [LARGE SCALE GENOMIC DNA]</scope>
    <source>
        <strain evidence="7 8">XENO-2</strain>
    </source>
</reference>
<organism evidence="7 8">
    <name type="scientific">Xenorhabdus anantnagensis</name>
    <dbReference type="NCBI Taxonomy" id="3025875"/>
    <lineage>
        <taxon>Bacteria</taxon>
        <taxon>Pseudomonadati</taxon>
        <taxon>Pseudomonadota</taxon>
        <taxon>Gammaproteobacteria</taxon>
        <taxon>Enterobacterales</taxon>
        <taxon>Morganellaceae</taxon>
        <taxon>Xenorhabdus</taxon>
    </lineage>
</organism>
<dbReference type="Pfam" id="PF00501">
    <property type="entry name" value="AMP-binding"/>
    <property type="match status" value="1"/>
</dbReference>
<dbReference type="InterPro" id="IPR057737">
    <property type="entry name" value="Condensation_MtbB-like"/>
</dbReference>
<keyword evidence="3" id="KW-0597">Phosphoprotein</keyword>
<dbReference type="InterPro" id="IPR010071">
    <property type="entry name" value="AA_adenyl_dom"/>
</dbReference>
<accession>A0ABT5LLW4</accession>
<dbReference type="InterPro" id="IPR036736">
    <property type="entry name" value="ACP-like_sf"/>
</dbReference>
<feature type="domain" description="Carrier" evidence="6">
    <location>
        <begin position="1441"/>
        <end position="1515"/>
    </location>
</feature>
<comment type="caution">
    <text evidence="7">The sequence shown here is derived from an EMBL/GenBank/DDBJ whole genome shotgun (WGS) entry which is preliminary data.</text>
</comment>
<dbReference type="PROSITE" id="PS00455">
    <property type="entry name" value="AMP_BINDING"/>
    <property type="match status" value="1"/>
</dbReference>
<dbReference type="Gene3D" id="3.30.559.10">
    <property type="entry name" value="Chloramphenicol acetyltransferase-like domain"/>
    <property type="match status" value="2"/>
</dbReference>
<feature type="domain" description="Carrier" evidence="6">
    <location>
        <begin position="2"/>
        <end position="78"/>
    </location>
</feature>
<evidence type="ECO:0000256" key="4">
    <source>
        <dbReference type="ARBA" id="ARBA00022598"/>
    </source>
</evidence>
<dbReference type="Gene3D" id="1.10.1200.10">
    <property type="entry name" value="ACP-like"/>
    <property type="match status" value="3"/>
</dbReference>
<dbReference type="InterPro" id="IPR000873">
    <property type="entry name" value="AMP-dep_synth/lig_dom"/>
</dbReference>
<dbReference type="Gene3D" id="3.40.50.150">
    <property type="entry name" value="Vaccinia Virus protein VP39"/>
    <property type="match status" value="1"/>
</dbReference>
<feature type="region of interest" description="Disordered" evidence="5">
    <location>
        <begin position="2070"/>
        <end position="2101"/>
    </location>
</feature>
<evidence type="ECO:0000259" key="6">
    <source>
        <dbReference type="PROSITE" id="PS50075"/>
    </source>
</evidence>
<dbReference type="Pfam" id="PF00550">
    <property type="entry name" value="PP-binding"/>
    <property type="match status" value="3"/>
</dbReference>
<dbReference type="Gene3D" id="3.30.559.30">
    <property type="entry name" value="Nonribosomal peptide synthetase, condensation domain"/>
    <property type="match status" value="2"/>
</dbReference>
<dbReference type="CDD" id="cd12114">
    <property type="entry name" value="A_NRPS_TlmIV_like"/>
    <property type="match status" value="1"/>
</dbReference>
<dbReference type="InterPro" id="IPR029063">
    <property type="entry name" value="SAM-dependent_MTases_sf"/>
</dbReference>
<dbReference type="PANTHER" id="PTHR45527">
    <property type="entry name" value="NONRIBOSOMAL PEPTIDE SYNTHETASE"/>
    <property type="match status" value="1"/>
</dbReference>
<evidence type="ECO:0000256" key="3">
    <source>
        <dbReference type="ARBA" id="ARBA00022553"/>
    </source>
</evidence>
<dbReference type="InterPro" id="IPR042099">
    <property type="entry name" value="ANL_N_sf"/>
</dbReference>
<name>A0ABT5LLW4_9GAMM</name>
<dbReference type="SUPFAM" id="SSF52777">
    <property type="entry name" value="CoA-dependent acyltransferases"/>
    <property type="match status" value="4"/>
</dbReference>
<dbReference type="Pfam" id="PF00668">
    <property type="entry name" value="Condensation"/>
    <property type="match status" value="2"/>
</dbReference>
<dbReference type="PROSITE" id="PS50075">
    <property type="entry name" value="CARRIER"/>
    <property type="match status" value="3"/>
</dbReference>
<dbReference type="PROSITE" id="PS00012">
    <property type="entry name" value="PHOSPHOPANTETHEINE"/>
    <property type="match status" value="1"/>
</dbReference>
<dbReference type="RefSeq" id="WP_273573907.1">
    <property type="nucleotide sequence ID" value="NZ_JAQRFN010000001.1"/>
</dbReference>
<dbReference type="CDD" id="cd19535">
    <property type="entry name" value="Cyc_NRPS"/>
    <property type="match status" value="2"/>
</dbReference>
<dbReference type="InterPro" id="IPR045851">
    <property type="entry name" value="AMP-bd_C_sf"/>
</dbReference>
<sequence length="2101" mass="236821">MHTDLLSPDSLRQLISGLLNQKNILVGDNDDLIRNGLDSMQIMALLNQFRRQGYRVTLRELYQKPTLHAWGQLLQRHAPVVPSVSQDITPLPRAPLPRIVDARPFPLTAVQHAYFVGRSPEQTLGGVGCHLYQEFDGIGLEPKQLEAAIHVLIQRHPMLRVRFLPDGRQQGIAHAYWKKLTVHDLRNLTANEQQQALSNIREQLDHRVLQVEKGETFDIQLSLFGDNQHRLHTNIDLLIMDAASFSLFFTELAALIAKRSLPAISSDYDFCSYLTQYQSQFGQARQEAALFWRSRLDTLPLAPQLPLARDPSLIKNVRIQRRCFQLAPEHWECFKQLAQQNGVTPTMALATAFAALLCRWSNSTRLLFNLTLFDRASLHPAVDNILADFTNILLLDIPGDNLPFCQLAQDAQATFAEAYEHRHWSGVEVLRELKKRGNHPHGAPIVFTSNLGRPLYGENTLDVLGKPSWGISQTPQVWLDFVAFEHENALNIQWDSNDELFPDGLIDTLFTAYQGLIENLTENAAQWSKKLPDLMPESQYHLRHQINNTIEPLPDALLHEEVFAQAERTPNAVALIIDNEKMRYSELSLAARRLAAVLQKIPIMPGDRVAISMEKGIGQIVAILAILYAGGVYVPVPVDQPLNRRRAICESAGINVVIIDPKQQNTAWSQDVHCIFWHQDEQLLPLADMPKCAVTDPAYIIYTSGSTGVPKGVVISHQSALNTCLDINRRHQVQSSDRLLALSALHFDLSVYDIFGILSAGGALVLINEAQRRDPSTWEMLIGQHNVTLWNSVPALFDMLLTYCEGMEVDAPKALRTVMLSGDWIGLSLPDRYRAFNPDGVLSAMGGATEAAIWSNEYIVKQINAQWRSIPYGYPLANQRYRVVGKDGRDCPDWVVGELWIGGAGVALGYFNDEERTAAQFVVDQGARWYRTGDLGCYHPEGWLEFMGRRDSQVKIGGYRIELGEIDAALNQVTGISKGVALTSGEKEKSLVAFLELEGDALCQRVNSAPQLPTNYRDLFPAMQAITNESGKPDDLSEPQVAIFLLEHLSRYGITFTSPQSLTDCLKHYQPQPEYHDWFARMLASLCQCNLLKYSLLAESAHHVYQATSPSTAFDHSFTSFNNNEAGSIPERWHATLRNILTGQQAAVTLLDDPQFAPEQQLFALPETQQGLAGLKQVILALSQRLQRPVTVMEFDARSGLCAQWLAEHITDQHLSYIGFERSQALINQMQTRLSRYAHTSVKRWPEQIPQSLQSEPLQSELLQSELLQSELLQHQADIILLNNVLHREEDPASCIKSLLPLAQPGALVLAMELQQASSLSLITTELLSPHGIQLHSASQWLSLLSPLPLQTETPITIGNLSVLLMQASDSVTIPDRGKIKSVLAQHLPGYMIPQRLHVIPHLPLTPNGKIDRKALAQGLSSATSVMSATKTEAARQNEITSLNTLEQTVAAIWQHLLNTEQLDHNSDFFQLGGDSLLATRLIGELAQQGFKGELNHLFRNPQLAAFTATLSPLLAPLSETSSEAYAIPEEQDQYQPFPLTEVQQAYLVGRHPGFALSGVGAHFFIEYRIEQLDVQRLNRVLNHLIQRHPVLRTVVINGQQQILKDVPMFSVKQHPFADITEADTLREHLSHQVLDASHWPVFDFQLAQDNNFVSRLFVSLDNLLLDGLSMQILLAELEQLYLDEQHELPPLNITFRDCVLRQQQMPAHQNSLQYWQERVKTLPLAPQLPLRIAPESVQSPRFVRYSDRLSAHEWNQLKQHAAPHQITPSALLIAAYAAVLSAFSTKPELTLNLTLFDRPHWHEDIKHILGDFTSLSLLAWHPEKNWLSSARRLQQQLWQDLDHRHISAIRVMRELTQSRGAEAAVMPVVFTSALGTHEGQFLSHSSWMKPVWGISQTPQIWLDHQVYESDNELCLNWDAVEELFEPHQLQNMFNSYMALLRTLAAQPESWHSALEQLMPRQQCLMIEDNVVKDNVVEDNASAVIAPTRSEGFDPQVCREICSEIQRLFLSVINQPINAQQNFFEAGANSLQLIQLHGKLQHAGFQHLAITDLFAYPTPETLSLHCRKDTQDENHQSMTLRQRQQQKRLQQREKRHKGAAQ</sequence>
<evidence type="ECO:0000313" key="8">
    <source>
        <dbReference type="Proteomes" id="UP001220225"/>
    </source>
</evidence>
<dbReference type="NCBIfam" id="TIGR01733">
    <property type="entry name" value="AA-adenyl-dom"/>
    <property type="match status" value="1"/>
</dbReference>
<proteinExistence type="predicted"/>
<dbReference type="InterPro" id="IPR001242">
    <property type="entry name" value="Condensation_dom"/>
</dbReference>
<dbReference type="InterPro" id="IPR009081">
    <property type="entry name" value="PP-bd_ACP"/>
</dbReference>
<dbReference type="InterPro" id="IPR023213">
    <property type="entry name" value="CAT-like_dom_sf"/>
</dbReference>
<gene>
    <name evidence="7" type="ORF">PSI14_00595</name>
</gene>